<comment type="subcellular location">
    <subcellularLocation>
        <location evidence="1">Cytoplasm</location>
    </subcellularLocation>
</comment>
<evidence type="ECO:0000256" key="7">
    <source>
        <dbReference type="ARBA" id="ARBA00022741"/>
    </source>
</evidence>
<evidence type="ECO:0000256" key="8">
    <source>
        <dbReference type="ARBA" id="ARBA00022777"/>
    </source>
</evidence>
<keyword evidence="8" id="KW-0418">Kinase</keyword>
<evidence type="ECO:0000256" key="1">
    <source>
        <dbReference type="ARBA" id="ARBA00004496"/>
    </source>
</evidence>
<dbReference type="GO" id="GO:0019287">
    <property type="term" value="P:isopentenyl diphosphate biosynthetic process, mevalonate pathway"/>
    <property type="evidence" value="ECO:0007669"/>
    <property type="project" value="UniProtKB-UniPathway"/>
</dbReference>
<evidence type="ECO:0000313" key="14">
    <source>
        <dbReference type="EMBL" id="VGO15294.1"/>
    </source>
</evidence>
<comment type="similarity">
    <text evidence="2">Belongs to the GHMP kinase family. Mevalonate kinase subfamily.</text>
</comment>
<evidence type="ECO:0000256" key="5">
    <source>
        <dbReference type="ARBA" id="ARBA00022516"/>
    </source>
</evidence>
<evidence type="ECO:0000256" key="3">
    <source>
        <dbReference type="ARBA" id="ARBA00012103"/>
    </source>
</evidence>
<keyword evidence="7" id="KW-0547">Nucleotide-binding</keyword>
<dbReference type="Proteomes" id="UP000366872">
    <property type="component" value="Unassembled WGS sequence"/>
</dbReference>
<dbReference type="EMBL" id="CAAHFG010000002">
    <property type="protein sequence ID" value="VGO15294.1"/>
    <property type="molecule type" value="Genomic_DNA"/>
</dbReference>
<dbReference type="RefSeq" id="WP_136080872.1">
    <property type="nucleotide sequence ID" value="NZ_CAAHFG010000002.1"/>
</dbReference>
<dbReference type="Pfam" id="PF00288">
    <property type="entry name" value="GHMP_kinases_N"/>
    <property type="match status" value="1"/>
</dbReference>
<evidence type="ECO:0000256" key="6">
    <source>
        <dbReference type="ARBA" id="ARBA00022679"/>
    </source>
</evidence>
<dbReference type="SUPFAM" id="SSF54211">
    <property type="entry name" value="Ribosomal protein S5 domain 2-like"/>
    <property type="match status" value="1"/>
</dbReference>
<evidence type="ECO:0000256" key="9">
    <source>
        <dbReference type="ARBA" id="ARBA00022840"/>
    </source>
</evidence>
<evidence type="ECO:0000256" key="12">
    <source>
        <dbReference type="ARBA" id="ARBA00029438"/>
    </source>
</evidence>
<dbReference type="EC" id="2.7.1.36" evidence="3"/>
<keyword evidence="9" id="KW-0067">ATP-binding</keyword>
<dbReference type="Gene3D" id="3.30.70.890">
    <property type="entry name" value="GHMP kinase, C-terminal domain"/>
    <property type="match status" value="1"/>
</dbReference>
<keyword evidence="6" id="KW-0808">Transferase</keyword>
<dbReference type="PRINTS" id="PR00959">
    <property type="entry name" value="MEVGALKINASE"/>
</dbReference>
<keyword evidence="11" id="KW-0443">Lipid metabolism</keyword>
<dbReference type="SUPFAM" id="SSF55060">
    <property type="entry name" value="GHMP Kinase, C-terminal domain"/>
    <property type="match status" value="1"/>
</dbReference>
<dbReference type="PANTHER" id="PTHR43290:SF2">
    <property type="entry name" value="MEVALONATE KINASE"/>
    <property type="match status" value="1"/>
</dbReference>
<keyword evidence="4" id="KW-0963">Cytoplasm</keyword>
<sequence>MKAVAPGKLILSGEHAVVYGKPAIAMAIDRNAVFEVTPQAGNQVSFDLPGIALGESHTVNALRDFKRRLDRKYQEFVNGQIGIGYVLSAPADLFKFAFIHTLDGLHSKLDSGLVMKLRSSIPVGCGMGSSAATVLSEIRAMGHYLRVDFKPDWYYEYSLETEKLQHGRPSGVDSYISLHGGCARFQNGEAVPMSLPRTKMFMVQTGIPESTTGECVMEVERNFRNSEIWGEFEAVTNAFEEAIRANDEQKIHWLVRENNRLLSAIGVVPEIVQRFIAEVEQWGGSAKVCGAGSVSGSKGGIVLVFAERQPSELCAKYGYTVSPVRGDPLGTRIV</sequence>
<accession>A0A6C2U791</accession>
<evidence type="ECO:0000259" key="13">
    <source>
        <dbReference type="Pfam" id="PF00288"/>
    </source>
</evidence>
<proteinExistence type="inferred from homology"/>
<dbReference type="PANTHER" id="PTHR43290">
    <property type="entry name" value="MEVALONATE KINASE"/>
    <property type="match status" value="1"/>
</dbReference>
<name>A0A6C2U791_PONDE</name>
<organism evidence="14 15">
    <name type="scientific">Pontiella desulfatans</name>
    <dbReference type="NCBI Taxonomy" id="2750659"/>
    <lineage>
        <taxon>Bacteria</taxon>
        <taxon>Pseudomonadati</taxon>
        <taxon>Kiritimatiellota</taxon>
        <taxon>Kiritimatiellia</taxon>
        <taxon>Kiritimatiellales</taxon>
        <taxon>Pontiellaceae</taxon>
        <taxon>Pontiella</taxon>
    </lineage>
</organism>
<feature type="domain" description="GHMP kinase N-terminal" evidence="13">
    <location>
        <begin position="105"/>
        <end position="181"/>
    </location>
</feature>
<dbReference type="InterPro" id="IPR006203">
    <property type="entry name" value="GHMP_knse_ATP-bd_CS"/>
</dbReference>
<evidence type="ECO:0000256" key="4">
    <source>
        <dbReference type="ARBA" id="ARBA00022490"/>
    </source>
</evidence>
<dbReference type="InterPro" id="IPR006205">
    <property type="entry name" value="Mev_gal_kin"/>
</dbReference>
<evidence type="ECO:0000256" key="10">
    <source>
        <dbReference type="ARBA" id="ARBA00022842"/>
    </source>
</evidence>
<dbReference type="InterPro" id="IPR006204">
    <property type="entry name" value="GHMP_kinase_N_dom"/>
</dbReference>
<dbReference type="UniPathway" id="UPA00057">
    <property type="reaction ID" value="UER00098"/>
</dbReference>
<evidence type="ECO:0000313" key="15">
    <source>
        <dbReference type="Proteomes" id="UP000366872"/>
    </source>
</evidence>
<dbReference type="PROSITE" id="PS00627">
    <property type="entry name" value="GHMP_KINASES_ATP"/>
    <property type="match status" value="1"/>
</dbReference>
<comment type="pathway">
    <text evidence="12">Isoprenoid biosynthesis; isopentenyl diphosphate biosynthesis via mevalonate pathway; isopentenyl diphosphate from (R)-mevalonate: step 1/3.</text>
</comment>
<dbReference type="InterPro" id="IPR036554">
    <property type="entry name" value="GHMP_kinase_C_sf"/>
</dbReference>
<reference evidence="14 15" key="1">
    <citation type="submission" date="2019-04" db="EMBL/GenBank/DDBJ databases">
        <authorList>
            <person name="Van Vliet M D."/>
        </authorList>
    </citation>
    <scope>NUCLEOTIDE SEQUENCE [LARGE SCALE GENOMIC DNA]</scope>
    <source>
        <strain evidence="14 15">F1</strain>
    </source>
</reference>
<dbReference type="Gene3D" id="3.30.230.10">
    <property type="match status" value="1"/>
</dbReference>
<dbReference type="GO" id="GO:0005829">
    <property type="term" value="C:cytosol"/>
    <property type="evidence" value="ECO:0007669"/>
    <property type="project" value="TreeGrafter"/>
</dbReference>
<dbReference type="InterPro" id="IPR020568">
    <property type="entry name" value="Ribosomal_Su5_D2-typ_SF"/>
</dbReference>
<protein>
    <recommendedName>
        <fullName evidence="3">mevalonate kinase</fullName>
        <ecNumber evidence="3">2.7.1.36</ecNumber>
    </recommendedName>
</protein>
<evidence type="ECO:0000256" key="11">
    <source>
        <dbReference type="ARBA" id="ARBA00023098"/>
    </source>
</evidence>
<keyword evidence="10" id="KW-0460">Magnesium</keyword>
<dbReference type="AlphaFoldDB" id="A0A6C2U791"/>
<evidence type="ECO:0000256" key="2">
    <source>
        <dbReference type="ARBA" id="ARBA00006495"/>
    </source>
</evidence>
<keyword evidence="5" id="KW-0444">Lipid biosynthesis</keyword>
<keyword evidence="15" id="KW-1185">Reference proteome</keyword>
<gene>
    <name evidence="14" type="ORF">PDESU_03876</name>
</gene>
<dbReference type="GO" id="GO:0004496">
    <property type="term" value="F:mevalonate kinase activity"/>
    <property type="evidence" value="ECO:0007669"/>
    <property type="project" value="UniProtKB-EC"/>
</dbReference>
<dbReference type="InterPro" id="IPR014721">
    <property type="entry name" value="Ribsml_uS5_D2-typ_fold_subgr"/>
</dbReference>
<dbReference type="GO" id="GO:0005524">
    <property type="term" value="F:ATP binding"/>
    <property type="evidence" value="ECO:0007669"/>
    <property type="project" value="UniProtKB-KW"/>
</dbReference>